<dbReference type="NCBIfam" id="NF001109">
    <property type="entry name" value="PRK00136.1"/>
    <property type="match status" value="1"/>
</dbReference>
<dbReference type="GO" id="GO:0006412">
    <property type="term" value="P:translation"/>
    <property type="evidence" value="ECO:0007669"/>
    <property type="project" value="UniProtKB-UniRule"/>
</dbReference>
<reference evidence="11" key="2">
    <citation type="submission" date="2013-07" db="EMBL/GenBank/DDBJ databases">
        <authorList>
            <person name="Morais-Silva F.O."/>
            <person name="Rezende A.M."/>
            <person name="Pimentel C."/>
            <person name="Resende D.M."/>
            <person name="Santos C.I."/>
            <person name="Clemente C."/>
            <person name="de Oliveira L.M."/>
            <person name="da Silva S.M."/>
            <person name="Costa D.A."/>
            <person name="Varela-Raposo A."/>
            <person name="Horacio E.C.A."/>
            <person name="Matos M."/>
            <person name="Flores O."/>
            <person name="Ruiz J.C."/>
            <person name="Rodrigues-Pousada C."/>
        </authorList>
    </citation>
    <scope>NUCLEOTIDE SEQUENCE [LARGE SCALE GENOMIC DNA]</scope>
    <source>
        <strain evidence="11">ATCC 19364 / DSM 1382 / NCIMB 9332 / VKM B-1759</strain>
    </source>
</reference>
<dbReference type="GO" id="GO:0019843">
    <property type="term" value="F:rRNA binding"/>
    <property type="evidence" value="ECO:0007669"/>
    <property type="project" value="UniProtKB-UniRule"/>
</dbReference>
<evidence type="ECO:0000256" key="8">
    <source>
        <dbReference type="HAMAP-Rule" id="MF_01302"/>
    </source>
</evidence>
<dbReference type="PATRIC" id="fig|1121448.10.peg.2782"/>
<evidence type="ECO:0000256" key="6">
    <source>
        <dbReference type="ARBA" id="ARBA00035258"/>
    </source>
</evidence>
<keyword evidence="4 8" id="KW-0689">Ribosomal protein</keyword>
<evidence type="ECO:0000256" key="9">
    <source>
        <dbReference type="RuleBase" id="RU003660"/>
    </source>
</evidence>
<sequence length="127" mass="13825">MNISDPISDMLTRIRNAFKALHKDVLIPHSKIKVAVAAILKDEGYIDEFAVEGNALRVTLKYHRGKPVVAGLKRVSTPGRRVYVAAAEIPRVQNGLGICILSTNKGLLAGDVARSQHLGGELLCEVW</sequence>
<keyword evidence="11" id="KW-1185">Reference proteome</keyword>
<evidence type="ECO:0000256" key="5">
    <source>
        <dbReference type="ARBA" id="ARBA00023274"/>
    </source>
</evidence>
<evidence type="ECO:0000256" key="1">
    <source>
        <dbReference type="ARBA" id="ARBA00006471"/>
    </source>
</evidence>
<dbReference type="FunFam" id="3.30.1490.10:FF:000001">
    <property type="entry name" value="30S ribosomal protein S8"/>
    <property type="match status" value="1"/>
</dbReference>
<dbReference type="HAMAP" id="MF_01302_B">
    <property type="entry name" value="Ribosomal_uS8_B"/>
    <property type="match status" value="1"/>
</dbReference>
<evidence type="ECO:0000313" key="11">
    <source>
        <dbReference type="Proteomes" id="UP000016587"/>
    </source>
</evidence>
<dbReference type="GO" id="GO:0005737">
    <property type="term" value="C:cytoplasm"/>
    <property type="evidence" value="ECO:0007669"/>
    <property type="project" value="UniProtKB-ARBA"/>
</dbReference>
<dbReference type="InterPro" id="IPR047863">
    <property type="entry name" value="Ribosomal_uS8_CS"/>
</dbReference>
<keyword evidence="3 8" id="KW-0694">RNA-binding</keyword>
<comment type="subunit">
    <text evidence="7 8">Part of the 30S ribosomal subunit. Contacts proteins S5 and S12.</text>
</comment>
<protein>
    <recommendedName>
        <fullName evidence="6 8">Small ribosomal subunit protein uS8</fullName>
    </recommendedName>
</protein>
<gene>
    <name evidence="8" type="primary">rpsH</name>
    <name evidence="10" type="ORF">DGI_2819</name>
</gene>
<evidence type="ECO:0000256" key="7">
    <source>
        <dbReference type="ARBA" id="ARBA00046740"/>
    </source>
</evidence>
<comment type="function">
    <text evidence="8">One of the primary rRNA binding proteins, it binds directly to 16S rRNA central domain where it helps coordinate assembly of the platform of the 30S subunit.</text>
</comment>
<dbReference type="GO" id="GO:0005840">
    <property type="term" value="C:ribosome"/>
    <property type="evidence" value="ECO:0007669"/>
    <property type="project" value="UniProtKB-KW"/>
</dbReference>
<evidence type="ECO:0000256" key="4">
    <source>
        <dbReference type="ARBA" id="ARBA00022980"/>
    </source>
</evidence>
<evidence type="ECO:0000313" key="10">
    <source>
        <dbReference type="EMBL" id="AGW14548.1"/>
    </source>
</evidence>
<evidence type="ECO:0000256" key="3">
    <source>
        <dbReference type="ARBA" id="ARBA00022884"/>
    </source>
</evidence>
<dbReference type="HOGENOM" id="CLU_098428_0_0_7"/>
<dbReference type="PANTHER" id="PTHR11758">
    <property type="entry name" value="40S RIBOSOMAL PROTEIN S15A"/>
    <property type="match status" value="1"/>
</dbReference>
<evidence type="ECO:0000256" key="2">
    <source>
        <dbReference type="ARBA" id="ARBA00022730"/>
    </source>
</evidence>
<dbReference type="Gene3D" id="3.30.1370.30">
    <property type="match status" value="1"/>
</dbReference>
<dbReference type="GO" id="GO:1990904">
    <property type="term" value="C:ribonucleoprotein complex"/>
    <property type="evidence" value="ECO:0007669"/>
    <property type="project" value="UniProtKB-KW"/>
</dbReference>
<accession>T2GE36</accession>
<dbReference type="PROSITE" id="PS00053">
    <property type="entry name" value="RIBOSOMAL_S8"/>
    <property type="match status" value="1"/>
</dbReference>
<dbReference type="Proteomes" id="UP000016587">
    <property type="component" value="Chromosome"/>
</dbReference>
<keyword evidence="2 8" id="KW-0699">rRNA-binding</keyword>
<dbReference type="KEGG" id="dgg:DGI_2819"/>
<reference evidence="10 11" key="1">
    <citation type="journal article" date="2013" name="J. Bacteriol.">
        <title>Roles of HynAB and Ech, the only two hydrogenases found in the model sulfate reducer Desulfovibrio gigas.</title>
        <authorList>
            <person name="Morais-Silva F.O."/>
            <person name="Santos C.I."/>
            <person name="Rodrigues R."/>
            <person name="Pereira I.A."/>
            <person name="Rodrigues-Pousada C."/>
        </authorList>
    </citation>
    <scope>NUCLEOTIDE SEQUENCE [LARGE SCALE GENOMIC DNA]</scope>
    <source>
        <strain evidence="11">ATCC 19364 / DSM 1382 / NCIMB 9332 / VKM B-1759</strain>
    </source>
</reference>
<dbReference type="GO" id="GO:0003735">
    <property type="term" value="F:structural constituent of ribosome"/>
    <property type="evidence" value="ECO:0007669"/>
    <property type="project" value="InterPro"/>
</dbReference>
<dbReference type="EMBL" id="CP006585">
    <property type="protein sequence ID" value="AGW14548.1"/>
    <property type="molecule type" value="Genomic_DNA"/>
</dbReference>
<dbReference type="InterPro" id="IPR000630">
    <property type="entry name" value="Ribosomal_uS8"/>
</dbReference>
<dbReference type="RefSeq" id="WP_021761577.1">
    <property type="nucleotide sequence ID" value="NC_022444.1"/>
</dbReference>
<proteinExistence type="inferred from homology"/>
<dbReference type="AlphaFoldDB" id="T2GE36"/>
<dbReference type="Pfam" id="PF00410">
    <property type="entry name" value="Ribosomal_S8"/>
    <property type="match status" value="1"/>
</dbReference>
<organism evidence="10 11">
    <name type="scientific">Megalodesulfovibrio gigas (strain ATCC 19364 / DSM 1382 / NCIMB 9332 / VKM B-1759)</name>
    <name type="common">Desulfovibrio gigas</name>
    <dbReference type="NCBI Taxonomy" id="1121448"/>
    <lineage>
        <taxon>Bacteria</taxon>
        <taxon>Pseudomonadati</taxon>
        <taxon>Thermodesulfobacteriota</taxon>
        <taxon>Desulfovibrionia</taxon>
        <taxon>Desulfovibrionales</taxon>
        <taxon>Desulfovibrionaceae</taxon>
        <taxon>Megalodesulfovibrio</taxon>
    </lineage>
</organism>
<comment type="similarity">
    <text evidence="1 8 9">Belongs to the universal ribosomal protein uS8 family.</text>
</comment>
<keyword evidence="5 8" id="KW-0687">Ribonucleoprotein</keyword>
<dbReference type="InterPro" id="IPR035987">
    <property type="entry name" value="Ribosomal_uS8_sf"/>
</dbReference>
<dbReference type="FunFam" id="3.30.1370.30:FF:000002">
    <property type="entry name" value="30S ribosomal protein S8"/>
    <property type="match status" value="1"/>
</dbReference>
<name>T2GE36_MEGG1</name>
<dbReference type="STRING" id="1121448.DGI_2819"/>
<dbReference type="SUPFAM" id="SSF56047">
    <property type="entry name" value="Ribosomal protein S8"/>
    <property type="match status" value="1"/>
</dbReference>
<dbReference type="Gene3D" id="3.30.1490.10">
    <property type="match status" value="1"/>
</dbReference>
<dbReference type="eggNOG" id="COG0096">
    <property type="taxonomic scope" value="Bacteria"/>
</dbReference>
<dbReference type="OrthoDB" id="9802617at2"/>